<dbReference type="EMBL" id="JACADJ010000014">
    <property type="protein sequence ID" value="NWH04624.1"/>
    <property type="molecule type" value="Genomic_DNA"/>
</dbReference>
<accession>A0A850STC2</accession>
<dbReference type="GO" id="GO:0006281">
    <property type="term" value="P:DNA repair"/>
    <property type="evidence" value="ECO:0007669"/>
    <property type="project" value="UniProtKB-KW"/>
</dbReference>
<evidence type="ECO:0000313" key="9">
    <source>
        <dbReference type="EMBL" id="NWH04624.1"/>
    </source>
</evidence>
<keyword evidence="3" id="KW-0227">DNA damage</keyword>
<evidence type="ECO:0000256" key="5">
    <source>
        <dbReference type="ARBA" id="ARBA00023004"/>
    </source>
</evidence>
<organism evidence="9 10">
    <name type="scientific">Desulfobacter latus</name>
    <dbReference type="NCBI Taxonomy" id="2292"/>
    <lineage>
        <taxon>Bacteria</taxon>
        <taxon>Pseudomonadati</taxon>
        <taxon>Thermodesulfobacteriota</taxon>
        <taxon>Desulfobacteria</taxon>
        <taxon>Desulfobacterales</taxon>
        <taxon>Desulfobacteraceae</taxon>
        <taxon>Desulfobacter</taxon>
    </lineage>
</organism>
<dbReference type="GO" id="GO:0046872">
    <property type="term" value="F:metal ion binding"/>
    <property type="evidence" value="ECO:0007669"/>
    <property type="project" value="UniProtKB-KW"/>
</dbReference>
<dbReference type="InterPro" id="IPR051536">
    <property type="entry name" value="UDG_Type-4/5"/>
</dbReference>
<evidence type="ECO:0000256" key="2">
    <source>
        <dbReference type="ARBA" id="ARBA00022723"/>
    </source>
</evidence>
<gene>
    <name evidence="9" type="ORF">HXW94_06430</name>
</gene>
<keyword evidence="5" id="KW-0408">Iron</keyword>
<proteinExistence type="predicted"/>
<reference evidence="9 10" key="1">
    <citation type="submission" date="2020-06" db="EMBL/GenBank/DDBJ databases">
        <title>High-quality draft genome of sulfate reducer Desulfobacter latus type strain AcrS2 isolated from marine sediment.</title>
        <authorList>
            <person name="Hoppe M."/>
            <person name="Larsen C.K."/>
            <person name="Marshall I.P.G."/>
            <person name="Schramm A."/>
            <person name="Marietou A.G."/>
        </authorList>
    </citation>
    <scope>NUCLEOTIDE SEQUENCE [LARGE SCALE GENOMIC DNA]</scope>
    <source>
        <strain evidence="9 10">AcRS2</strain>
    </source>
</reference>
<dbReference type="InterPro" id="IPR036895">
    <property type="entry name" value="Uracil-DNA_glycosylase-like_sf"/>
</dbReference>
<feature type="domain" description="Uracil-DNA glycosylase-like" evidence="8">
    <location>
        <begin position="77"/>
        <end position="185"/>
    </location>
</feature>
<dbReference type="Proteomes" id="UP000553343">
    <property type="component" value="Unassembled WGS sequence"/>
</dbReference>
<evidence type="ECO:0000259" key="8">
    <source>
        <dbReference type="Pfam" id="PF03167"/>
    </source>
</evidence>
<evidence type="ECO:0000256" key="1">
    <source>
        <dbReference type="ARBA" id="ARBA00022485"/>
    </source>
</evidence>
<keyword evidence="2" id="KW-0479">Metal-binding</keyword>
<evidence type="ECO:0000256" key="4">
    <source>
        <dbReference type="ARBA" id="ARBA00022801"/>
    </source>
</evidence>
<comment type="caution">
    <text evidence="9">The sequence shown here is derived from an EMBL/GenBank/DDBJ whole genome shotgun (WGS) entry which is preliminary data.</text>
</comment>
<name>A0A850STC2_9BACT</name>
<dbReference type="GO" id="GO:0097506">
    <property type="term" value="F:deaminated base DNA N-glycosylase activity"/>
    <property type="evidence" value="ECO:0007669"/>
    <property type="project" value="UniProtKB-ARBA"/>
</dbReference>
<keyword evidence="4" id="KW-0378">Hydrolase</keyword>
<evidence type="ECO:0000256" key="3">
    <source>
        <dbReference type="ARBA" id="ARBA00022763"/>
    </source>
</evidence>
<evidence type="ECO:0000256" key="7">
    <source>
        <dbReference type="ARBA" id="ARBA00023204"/>
    </source>
</evidence>
<keyword evidence="1" id="KW-0004">4Fe-4S</keyword>
<keyword evidence="6" id="KW-0411">Iron-sulfur</keyword>
<dbReference type="GO" id="GO:0051539">
    <property type="term" value="F:4 iron, 4 sulfur cluster binding"/>
    <property type="evidence" value="ECO:0007669"/>
    <property type="project" value="UniProtKB-KW"/>
</dbReference>
<dbReference type="Pfam" id="PF03167">
    <property type="entry name" value="UDG"/>
    <property type="match status" value="1"/>
</dbReference>
<evidence type="ECO:0000313" key="10">
    <source>
        <dbReference type="Proteomes" id="UP000553343"/>
    </source>
</evidence>
<keyword evidence="10" id="KW-1185">Reference proteome</keyword>
<dbReference type="InterPro" id="IPR005122">
    <property type="entry name" value="Uracil-DNA_glycosylase-like"/>
</dbReference>
<evidence type="ECO:0000256" key="6">
    <source>
        <dbReference type="ARBA" id="ARBA00023014"/>
    </source>
</evidence>
<keyword evidence="7" id="KW-0234">DNA repair</keyword>
<dbReference type="Gene3D" id="3.40.470.10">
    <property type="entry name" value="Uracil-DNA glycosylase-like domain"/>
    <property type="match status" value="1"/>
</dbReference>
<dbReference type="PANTHER" id="PTHR33693:SF1">
    <property type="entry name" value="TYPE-4 URACIL-DNA GLYCOSYLASE"/>
    <property type="match status" value="1"/>
</dbReference>
<protein>
    <submittedName>
        <fullName evidence="9">Uracil-DNA glycosylase</fullName>
    </submittedName>
</protein>
<dbReference type="AlphaFoldDB" id="A0A850STC2"/>
<dbReference type="CDD" id="cd10030">
    <property type="entry name" value="UDG-F4_TTUDGA_SPO1dp_like"/>
    <property type="match status" value="1"/>
</dbReference>
<dbReference type="PANTHER" id="PTHR33693">
    <property type="entry name" value="TYPE-5 URACIL-DNA GLYCOSYLASE"/>
    <property type="match status" value="1"/>
</dbReference>
<sequence length="198" mass="21375">MDIFNGKATQDSDCGHGVVQALHALSGFLKFQKSLGNRSMTLGQDAMHILDTWGTPSWPPPFFAARGPEDARIVLVDSEGTFFNGDPGSLLVKMLSAMHLAPSGVYICNAADTALLTRHIVTHKPLVVVALGEQACQMMNGTADPLAKIRGNFFQYHGVPVMATHHPSALVKTPALKRQAWDDLKQVMACAGLDRHDS</sequence>
<dbReference type="RefSeq" id="WP_178366075.1">
    <property type="nucleotide sequence ID" value="NZ_JACADJ010000014.1"/>
</dbReference>
<dbReference type="SUPFAM" id="SSF52141">
    <property type="entry name" value="Uracil-DNA glycosylase-like"/>
    <property type="match status" value="1"/>
</dbReference>